<keyword evidence="3" id="KW-1185">Reference proteome</keyword>
<reference evidence="3" key="1">
    <citation type="submission" date="2015-05" db="EMBL/GenBank/DDBJ databases">
        <authorList>
            <person name="Urmite Genomes"/>
        </authorList>
    </citation>
    <scope>NUCLEOTIDE SEQUENCE [LARGE SCALE GENOMIC DNA]</scope>
    <source>
        <strain evidence="3">LF1</strain>
    </source>
</reference>
<sequence>MSEEITFNQEYISYKPKKQKVFPVQEQDWKKIKDMISRCEKSERRSYKDISLVLLGGSISAILSLVALYNITNVASWIMNSNWIILICSLLIGIGFFYLDKQQNELQTLDIKQITEEMNYIEQKYDLTDKDQDAS</sequence>
<keyword evidence="1" id="KW-0472">Membrane</keyword>
<keyword evidence="1" id="KW-0812">Transmembrane</keyword>
<organism evidence="2 3">
    <name type="scientific">Neobacillus massiliamazoniensis</name>
    <dbReference type="NCBI Taxonomy" id="1499688"/>
    <lineage>
        <taxon>Bacteria</taxon>
        <taxon>Bacillati</taxon>
        <taxon>Bacillota</taxon>
        <taxon>Bacilli</taxon>
        <taxon>Bacillales</taxon>
        <taxon>Bacillaceae</taxon>
        <taxon>Neobacillus</taxon>
    </lineage>
</organism>
<dbReference type="AlphaFoldDB" id="A0A0U1NRL0"/>
<feature type="transmembrane region" description="Helical" evidence="1">
    <location>
        <begin position="50"/>
        <end position="71"/>
    </location>
</feature>
<proteinExistence type="predicted"/>
<protein>
    <submittedName>
        <fullName evidence="2">Uncharacterized protein</fullName>
    </submittedName>
</protein>
<name>A0A0U1NRL0_9BACI</name>
<dbReference type="EMBL" id="CVRB01000001">
    <property type="protein sequence ID" value="CRK80388.1"/>
    <property type="molecule type" value="Genomic_DNA"/>
</dbReference>
<feature type="transmembrane region" description="Helical" evidence="1">
    <location>
        <begin position="77"/>
        <end position="99"/>
    </location>
</feature>
<keyword evidence="1" id="KW-1133">Transmembrane helix</keyword>
<gene>
    <name evidence="2" type="ORF">BN000_00271</name>
</gene>
<dbReference type="RefSeq" id="WP_090629818.1">
    <property type="nucleotide sequence ID" value="NZ_CVRB01000001.1"/>
</dbReference>
<dbReference type="Proteomes" id="UP000199087">
    <property type="component" value="Unassembled WGS sequence"/>
</dbReference>
<accession>A0A0U1NRL0</accession>
<evidence type="ECO:0000313" key="2">
    <source>
        <dbReference type="EMBL" id="CRK80388.1"/>
    </source>
</evidence>
<evidence type="ECO:0000256" key="1">
    <source>
        <dbReference type="SAM" id="Phobius"/>
    </source>
</evidence>
<evidence type="ECO:0000313" key="3">
    <source>
        <dbReference type="Proteomes" id="UP000199087"/>
    </source>
</evidence>